<protein>
    <recommendedName>
        <fullName evidence="4">non-specific protein-tyrosine kinase</fullName>
        <ecNumber evidence="4">2.7.10.2</ecNumber>
    </recommendedName>
</protein>
<feature type="domain" description="Polysaccharide chain length determinant N-terminal" evidence="18">
    <location>
        <begin position="26"/>
        <end position="113"/>
    </location>
</feature>
<comment type="subcellular location">
    <subcellularLocation>
        <location evidence="1">Cell inner membrane</location>
        <topology evidence="1">Multi-pass membrane protein</topology>
    </subcellularLocation>
</comment>
<dbReference type="PANTHER" id="PTHR32309">
    <property type="entry name" value="TYROSINE-PROTEIN KINASE"/>
    <property type="match status" value="1"/>
</dbReference>
<gene>
    <name evidence="21" type="ORF">ACFPFU_14355</name>
</gene>
<dbReference type="Pfam" id="PF13614">
    <property type="entry name" value="AAA_31"/>
    <property type="match status" value="1"/>
</dbReference>
<keyword evidence="16" id="KW-0175">Coiled coil</keyword>
<evidence type="ECO:0000259" key="19">
    <source>
        <dbReference type="Pfam" id="PF13614"/>
    </source>
</evidence>
<keyword evidence="8 17" id="KW-0812">Transmembrane</keyword>
<evidence type="ECO:0000313" key="21">
    <source>
        <dbReference type="EMBL" id="MFC4872875.1"/>
    </source>
</evidence>
<evidence type="ECO:0000259" key="20">
    <source>
        <dbReference type="Pfam" id="PF13807"/>
    </source>
</evidence>
<name>A0ABV9T2B9_9BACT</name>
<evidence type="ECO:0000259" key="18">
    <source>
        <dbReference type="Pfam" id="PF02706"/>
    </source>
</evidence>
<evidence type="ECO:0000256" key="6">
    <source>
        <dbReference type="ARBA" id="ARBA00022519"/>
    </source>
</evidence>
<feature type="transmembrane region" description="Helical" evidence="17">
    <location>
        <begin position="501"/>
        <end position="520"/>
    </location>
</feature>
<dbReference type="SUPFAM" id="SSF52540">
    <property type="entry name" value="P-loop containing nucleoside triphosphate hydrolases"/>
    <property type="match status" value="1"/>
</dbReference>
<comment type="similarity">
    <text evidence="3">Belongs to the etk/wzc family.</text>
</comment>
<feature type="domain" description="AAA" evidence="19">
    <location>
        <begin position="587"/>
        <end position="751"/>
    </location>
</feature>
<dbReference type="Gene3D" id="3.40.50.300">
    <property type="entry name" value="P-loop containing nucleotide triphosphate hydrolases"/>
    <property type="match status" value="1"/>
</dbReference>
<dbReference type="InterPro" id="IPR027417">
    <property type="entry name" value="P-loop_NTPase"/>
</dbReference>
<keyword evidence="7" id="KW-0808">Transferase</keyword>
<keyword evidence="14" id="KW-0829">Tyrosine-protein kinase</keyword>
<comment type="caution">
    <text evidence="21">The sequence shown here is derived from an EMBL/GenBank/DDBJ whole genome shotgun (WGS) entry which is preliminary data.</text>
</comment>
<accession>A0ABV9T2B9</accession>
<evidence type="ECO:0000256" key="12">
    <source>
        <dbReference type="ARBA" id="ARBA00022989"/>
    </source>
</evidence>
<evidence type="ECO:0000256" key="2">
    <source>
        <dbReference type="ARBA" id="ARBA00007316"/>
    </source>
</evidence>
<feature type="coiled-coil region" evidence="16">
    <location>
        <begin position="327"/>
        <end position="435"/>
    </location>
</feature>
<keyword evidence="5" id="KW-1003">Cell membrane</keyword>
<comment type="catalytic activity">
    <reaction evidence="15">
        <text>L-tyrosyl-[protein] + ATP = O-phospho-L-tyrosyl-[protein] + ADP + H(+)</text>
        <dbReference type="Rhea" id="RHEA:10596"/>
        <dbReference type="Rhea" id="RHEA-COMP:10136"/>
        <dbReference type="Rhea" id="RHEA-COMP:20101"/>
        <dbReference type="ChEBI" id="CHEBI:15378"/>
        <dbReference type="ChEBI" id="CHEBI:30616"/>
        <dbReference type="ChEBI" id="CHEBI:46858"/>
        <dbReference type="ChEBI" id="CHEBI:61978"/>
        <dbReference type="ChEBI" id="CHEBI:456216"/>
        <dbReference type="EC" id="2.7.10.2"/>
    </reaction>
</comment>
<evidence type="ECO:0000256" key="14">
    <source>
        <dbReference type="ARBA" id="ARBA00023137"/>
    </source>
</evidence>
<evidence type="ECO:0000256" key="7">
    <source>
        <dbReference type="ARBA" id="ARBA00022679"/>
    </source>
</evidence>
<dbReference type="PANTHER" id="PTHR32309:SF13">
    <property type="entry name" value="FERRIC ENTEROBACTIN TRANSPORT PROTEIN FEPE"/>
    <property type="match status" value="1"/>
</dbReference>
<evidence type="ECO:0000256" key="13">
    <source>
        <dbReference type="ARBA" id="ARBA00023136"/>
    </source>
</evidence>
<evidence type="ECO:0000256" key="10">
    <source>
        <dbReference type="ARBA" id="ARBA00022777"/>
    </source>
</evidence>
<proteinExistence type="inferred from homology"/>
<dbReference type="Pfam" id="PF13807">
    <property type="entry name" value="GNVR"/>
    <property type="match status" value="1"/>
</dbReference>
<keyword evidence="11" id="KW-0067">ATP-binding</keyword>
<feature type="transmembrane region" description="Helical" evidence="17">
    <location>
        <begin position="31"/>
        <end position="52"/>
    </location>
</feature>
<evidence type="ECO:0000256" key="11">
    <source>
        <dbReference type="ARBA" id="ARBA00022840"/>
    </source>
</evidence>
<organism evidence="21 22">
    <name type="scientific">Negadavirga shengliensis</name>
    <dbReference type="NCBI Taxonomy" id="1389218"/>
    <lineage>
        <taxon>Bacteria</taxon>
        <taxon>Pseudomonadati</taxon>
        <taxon>Bacteroidota</taxon>
        <taxon>Cytophagia</taxon>
        <taxon>Cytophagales</taxon>
        <taxon>Cyclobacteriaceae</taxon>
        <taxon>Negadavirga</taxon>
    </lineage>
</organism>
<dbReference type="Proteomes" id="UP001595818">
    <property type="component" value="Unassembled WGS sequence"/>
</dbReference>
<dbReference type="InterPro" id="IPR032807">
    <property type="entry name" value="GNVR"/>
</dbReference>
<keyword evidence="12 17" id="KW-1133">Transmembrane helix</keyword>
<dbReference type="EC" id="2.7.10.2" evidence="4"/>
<keyword evidence="9" id="KW-0547">Nucleotide-binding</keyword>
<dbReference type="RefSeq" id="WP_377065454.1">
    <property type="nucleotide sequence ID" value="NZ_JBHSJJ010000007.1"/>
</dbReference>
<evidence type="ECO:0000256" key="17">
    <source>
        <dbReference type="SAM" id="Phobius"/>
    </source>
</evidence>
<reference evidence="22" key="1">
    <citation type="journal article" date="2019" name="Int. J. Syst. Evol. Microbiol.">
        <title>The Global Catalogue of Microorganisms (GCM) 10K type strain sequencing project: providing services to taxonomists for standard genome sequencing and annotation.</title>
        <authorList>
            <consortium name="The Broad Institute Genomics Platform"/>
            <consortium name="The Broad Institute Genome Sequencing Center for Infectious Disease"/>
            <person name="Wu L."/>
            <person name="Ma J."/>
        </authorList>
    </citation>
    <scope>NUCLEOTIDE SEQUENCE [LARGE SCALE GENOMIC DNA]</scope>
    <source>
        <strain evidence="22">CGMCC 4.7466</strain>
    </source>
</reference>
<evidence type="ECO:0000256" key="1">
    <source>
        <dbReference type="ARBA" id="ARBA00004429"/>
    </source>
</evidence>
<dbReference type="Pfam" id="PF02706">
    <property type="entry name" value="Wzz"/>
    <property type="match status" value="1"/>
</dbReference>
<sequence length="787" mass="89685">MNIQEFLKEDIDLQKSSSVSPIFYIKKYWRYWYLLLIGGLVCVGMAFVYLYYTPDQYEIQTTIMINTSGEKKGEFSNNAVLDDLEGYQSSKIIENEIEVLTSVSIMRSVLEELSLYNFYYVENGYHRFREIYGEEVPFRIEFHELSARPQSKGGMFKFIIQDHEGFIIEQENGKKSQHKFGERLKNFYGEFTVTAKPEIGDAAHREVYVSFNNVRELAFEYSDNISAESINKLATVISLSLVEAIPEKGEDILTKLVDVYNREALKNLNSTAANTLTFIDEQMASLTAELAEIELAAEKYKNEHSISDLSSESQLYLESSRTVKQQLSEYNIKAEVLNSLEENLKNDGNANKMVQSSLLIEDATLSDLVRKFNELQRERQRLLNATTPGNPIIKNLDEQLTGLKDDILDNIQSNKRSLEIAKRSLEDNAGKIERRANRVPQIERELLNITRQQATKQENYLYLMKKREESVLSLAATTISNARIIDPAMASLYPVRPLKKIVLAFSVILGFGLPIGFIYLKERFYGKIGQKSDLEALTRVPIMGEISHGRKKELTLYTPSQKTLIGEQVNLIWSNMKFATLRKPNQVILTTSSIGGEGKTFFSINLARVLSLSGKKVALLEFDLRKPALLKSLNIKTKTGITDYLRDESCPVRDVLNMSDINPNIFLVGAGHIPNNPMQVMNSPRIETLIQELKESFDYVIIDSAPIGLVADAYALSPYVDILVYMVRYYYTEPSHIKLLNEIEKHEKFKNPMVVLNDAKAEHHYAYGYGYYYGEKTGRGNGKVHVS</sequence>
<feature type="coiled-coil region" evidence="16">
    <location>
        <begin position="276"/>
        <end position="303"/>
    </location>
</feature>
<dbReference type="CDD" id="cd05387">
    <property type="entry name" value="BY-kinase"/>
    <property type="match status" value="1"/>
</dbReference>
<keyword evidence="22" id="KW-1185">Reference proteome</keyword>
<evidence type="ECO:0000256" key="9">
    <source>
        <dbReference type="ARBA" id="ARBA00022741"/>
    </source>
</evidence>
<evidence type="ECO:0000256" key="5">
    <source>
        <dbReference type="ARBA" id="ARBA00022475"/>
    </source>
</evidence>
<evidence type="ECO:0000256" key="4">
    <source>
        <dbReference type="ARBA" id="ARBA00011903"/>
    </source>
</evidence>
<evidence type="ECO:0000313" key="22">
    <source>
        <dbReference type="Proteomes" id="UP001595818"/>
    </source>
</evidence>
<evidence type="ECO:0000256" key="3">
    <source>
        <dbReference type="ARBA" id="ARBA00008883"/>
    </source>
</evidence>
<keyword evidence="13 17" id="KW-0472">Membrane</keyword>
<keyword evidence="10" id="KW-0418">Kinase</keyword>
<comment type="similarity">
    <text evidence="2">Belongs to the CpsD/CapB family.</text>
</comment>
<dbReference type="InterPro" id="IPR005702">
    <property type="entry name" value="Wzc-like_C"/>
</dbReference>
<evidence type="ECO:0000256" key="15">
    <source>
        <dbReference type="ARBA" id="ARBA00051245"/>
    </source>
</evidence>
<feature type="domain" description="Tyrosine-protein kinase G-rich" evidence="20">
    <location>
        <begin position="442"/>
        <end position="522"/>
    </location>
</feature>
<dbReference type="InterPro" id="IPR003856">
    <property type="entry name" value="LPS_length_determ_N"/>
</dbReference>
<evidence type="ECO:0000256" key="16">
    <source>
        <dbReference type="SAM" id="Coils"/>
    </source>
</evidence>
<dbReference type="InterPro" id="IPR025669">
    <property type="entry name" value="AAA_dom"/>
</dbReference>
<dbReference type="EMBL" id="JBHSJJ010000007">
    <property type="protein sequence ID" value="MFC4872875.1"/>
    <property type="molecule type" value="Genomic_DNA"/>
</dbReference>
<evidence type="ECO:0000256" key="8">
    <source>
        <dbReference type="ARBA" id="ARBA00022692"/>
    </source>
</evidence>
<keyword evidence="6" id="KW-0997">Cell inner membrane</keyword>
<dbReference type="InterPro" id="IPR050445">
    <property type="entry name" value="Bact_polysacc_biosynth/exp"/>
</dbReference>